<evidence type="ECO:0000256" key="1">
    <source>
        <dbReference type="SAM" id="MobiDB-lite"/>
    </source>
</evidence>
<dbReference type="Proteomes" id="UP001519460">
    <property type="component" value="Unassembled WGS sequence"/>
</dbReference>
<evidence type="ECO:0000313" key="3">
    <source>
        <dbReference type="Proteomes" id="UP001519460"/>
    </source>
</evidence>
<keyword evidence="3" id="KW-1185">Reference proteome</keyword>
<comment type="caution">
    <text evidence="2">The sequence shown here is derived from an EMBL/GenBank/DDBJ whole genome shotgun (WGS) entry which is preliminary data.</text>
</comment>
<protein>
    <submittedName>
        <fullName evidence="2">Uncharacterized protein</fullName>
    </submittedName>
</protein>
<feature type="region of interest" description="Disordered" evidence="1">
    <location>
        <begin position="68"/>
        <end position="99"/>
    </location>
</feature>
<organism evidence="2 3">
    <name type="scientific">Batillaria attramentaria</name>
    <dbReference type="NCBI Taxonomy" id="370345"/>
    <lineage>
        <taxon>Eukaryota</taxon>
        <taxon>Metazoa</taxon>
        <taxon>Spiralia</taxon>
        <taxon>Lophotrochozoa</taxon>
        <taxon>Mollusca</taxon>
        <taxon>Gastropoda</taxon>
        <taxon>Caenogastropoda</taxon>
        <taxon>Sorbeoconcha</taxon>
        <taxon>Cerithioidea</taxon>
        <taxon>Batillariidae</taxon>
        <taxon>Batillaria</taxon>
    </lineage>
</organism>
<sequence>MHYARRQLHLPTDGRHLHQLIWSGEPLEERQTCQSVIILCHYQHGSRKLCSCQTILLGFTDELTSNLEISDSPNSRHSDGLRKGIRQGEPLPTCPKTPSLRYQKHNPYLDFKFPPWTKAGRRRQRIKIGFHPCHAGSTTRIGTRPLSISGLHERSGRASVLRTSPTDARLNNILPQTVRE</sequence>
<evidence type="ECO:0000313" key="2">
    <source>
        <dbReference type="EMBL" id="KAK7478373.1"/>
    </source>
</evidence>
<name>A0ABD0JU36_9CAEN</name>
<accession>A0ABD0JU36</accession>
<dbReference type="EMBL" id="JACVVK020000327">
    <property type="protein sequence ID" value="KAK7478373.1"/>
    <property type="molecule type" value="Genomic_DNA"/>
</dbReference>
<dbReference type="AlphaFoldDB" id="A0ABD0JU36"/>
<proteinExistence type="predicted"/>
<reference evidence="2 3" key="1">
    <citation type="journal article" date="2023" name="Sci. Data">
        <title>Genome assembly of the Korean intertidal mud-creeper Batillaria attramentaria.</title>
        <authorList>
            <person name="Patra A.K."/>
            <person name="Ho P.T."/>
            <person name="Jun S."/>
            <person name="Lee S.J."/>
            <person name="Kim Y."/>
            <person name="Won Y.J."/>
        </authorList>
    </citation>
    <scope>NUCLEOTIDE SEQUENCE [LARGE SCALE GENOMIC DNA]</scope>
    <source>
        <strain evidence="2">Wonlab-2016</strain>
    </source>
</reference>
<gene>
    <name evidence="2" type="ORF">BaRGS_00030377</name>
</gene>